<protein>
    <submittedName>
        <fullName evidence="2">Uncharacterized protein</fullName>
    </submittedName>
</protein>
<reference evidence="2 3" key="1">
    <citation type="journal article" date="2021" name="Nat. Plants">
        <title>The Taxus genome provides insights into paclitaxel biosynthesis.</title>
        <authorList>
            <person name="Xiong X."/>
            <person name="Gou J."/>
            <person name="Liao Q."/>
            <person name="Li Y."/>
            <person name="Zhou Q."/>
            <person name="Bi G."/>
            <person name="Li C."/>
            <person name="Du R."/>
            <person name="Wang X."/>
            <person name="Sun T."/>
            <person name="Guo L."/>
            <person name="Liang H."/>
            <person name="Lu P."/>
            <person name="Wu Y."/>
            <person name="Zhang Z."/>
            <person name="Ro D.K."/>
            <person name="Shang Y."/>
            <person name="Huang S."/>
            <person name="Yan J."/>
        </authorList>
    </citation>
    <scope>NUCLEOTIDE SEQUENCE [LARGE SCALE GENOMIC DNA]</scope>
    <source>
        <strain evidence="2">Ta-2019</strain>
    </source>
</reference>
<name>A0AA38CG70_TAXCH</name>
<evidence type="ECO:0000313" key="3">
    <source>
        <dbReference type="Proteomes" id="UP000824469"/>
    </source>
</evidence>
<comment type="caution">
    <text evidence="2">The sequence shown here is derived from an EMBL/GenBank/DDBJ whole genome shotgun (WGS) entry which is preliminary data.</text>
</comment>
<feature type="compositionally biased region" description="Polar residues" evidence="1">
    <location>
        <begin position="27"/>
        <end position="38"/>
    </location>
</feature>
<sequence length="85" mass="9349">MQVANQEAPPNETTLVNWQAEDLCGINQSPSQSLAANTKSKKRDIEEGHSSNPSTSQPSITLWVLAIQVQPQTFKISPNYLLSQL</sequence>
<evidence type="ECO:0000313" key="2">
    <source>
        <dbReference type="EMBL" id="KAH9298486.1"/>
    </source>
</evidence>
<keyword evidence="3" id="KW-1185">Reference proteome</keyword>
<organism evidence="2 3">
    <name type="scientific">Taxus chinensis</name>
    <name type="common">Chinese yew</name>
    <name type="synonym">Taxus wallichiana var. chinensis</name>
    <dbReference type="NCBI Taxonomy" id="29808"/>
    <lineage>
        <taxon>Eukaryota</taxon>
        <taxon>Viridiplantae</taxon>
        <taxon>Streptophyta</taxon>
        <taxon>Embryophyta</taxon>
        <taxon>Tracheophyta</taxon>
        <taxon>Spermatophyta</taxon>
        <taxon>Pinopsida</taxon>
        <taxon>Pinidae</taxon>
        <taxon>Conifers II</taxon>
        <taxon>Cupressales</taxon>
        <taxon>Taxaceae</taxon>
        <taxon>Taxus</taxon>
    </lineage>
</organism>
<proteinExistence type="predicted"/>
<dbReference type="Proteomes" id="UP000824469">
    <property type="component" value="Unassembled WGS sequence"/>
</dbReference>
<gene>
    <name evidence="2" type="ORF">KI387_030168</name>
</gene>
<feature type="region of interest" description="Disordered" evidence="1">
    <location>
        <begin position="27"/>
        <end position="57"/>
    </location>
</feature>
<evidence type="ECO:0000256" key="1">
    <source>
        <dbReference type="SAM" id="MobiDB-lite"/>
    </source>
</evidence>
<feature type="non-terminal residue" evidence="2">
    <location>
        <position position="85"/>
    </location>
</feature>
<dbReference type="AlphaFoldDB" id="A0AA38CG70"/>
<dbReference type="EMBL" id="JAHRHJ020000010">
    <property type="protein sequence ID" value="KAH9298486.1"/>
    <property type="molecule type" value="Genomic_DNA"/>
</dbReference>
<accession>A0AA38CG70</accession>